<reference evidence="7" key="1">
    <citation type="submission" date="2019-02" db="EMBL/GenBank/DDBJ databases">
        <authorList>
            <person name="Gruber-Vodicka R. H."/>
            <person name="Seah K. B. B."/>
        </authorList>
    </citation>
    <scope>NUCLEOTIDE SEQUENCE</scope>
    <source>
        <strain evidence="7">BECK_BZ126</strain>
    </source>
</reference>
<dbReference type="AlphaFoldDB" id="A0A450ZTJ3"/>
<dbReference type="GO" id="GO:0016887">
    <property type="term" value="F:ATP hydrolysis activity"/>
    <property type="evidence" value="ECO:0007669"/>
    <property type="project" value="InterPro"/>
</dbReference>
<dbReference type="SMART" id="SM00382">
    <property type="entry name" value="AAA"/>
    <property type="match status" value="1"/>
</dbReference>
<dbReference type="GO" id="GO:0005524">
    <property type="term" value="F:ATP binding"/>
    <property type="evidence" value="ECO:0007669"/>
    <property type="project" value="UniProtKB-KW"/>
</dbReference>
<organism evidence="7">
    <name type="scientific">Candidatus Kentrum sp. TC</name>
    <dbReference type="NCBI Taxonomy" id="2126339"/>
    <lineage>
        <taxon>Bacteria</taxon>
        <taxon>Pseudomonadati</taxon>
        <taxon>Pseudomonadota</taxon>
        <taxon>Gammaproteobacteria</taxon>
        <taxon>Candidatus Kentrum</taxon>
    </lineage>
</organism>
<sequence length="333" mass="37651">MAQADLLVDLLKSASNGDQLAFRKVAERLVQEERAKGHRILADRLAKALRPDAFTANRKSAPGRNNGDGQHRDSIYEITPERTLDSLVLPDNIRNRIDEVVEEQHRAELLHAYNLHARNRLLFAGPPGNGKTALAEALAFALMVPLVVVRYETLIGSYLGETSGRLKHVLDYARTQRCVLFFDEFETLGKERGDTRETGEIKRVVSSLLLQIDALPDYVVLVAASNHPELLDRAVWRRFQVRIELPTPSRQQLIRYIESIAERCKTHFGYAPETLAGHLQGQSFAEVEEFCLGVVRRAILDRRTENARDVTKLKLSEWRDRLEPVSDTQGRGG</sequence>
<dbReference type="CDD" id="cd19481">
    <property type="entry name" value="RecA-like_protease"/>
    <property type="match status" value="1"/>
</dbReference>
<dbReference type="EMBL" id="CAADFW010000014">
    <property type="protein sequence ID" value="VFK57085.1"/>
    <property type="molecule type" value="Genomic_DNA"/>
</dbReference>
<evidence type="ECO:0000259" key="6">
    <source>
        <dbReference type="SMART" id="SM00382"/>
    </source>
</evidence>
<name>A0A450ZTJ3_9GAMM</name>
<dbReference type="PROSITE" id="PS00674">
    <property type="entry name" value="AAA"/>
    <property type="match status" value="1"/>
</dbReference>
<dbReference type="SUPFAM" id="SSF52540">
    <property type="entry name" value="P-loop containing nucleoside triphosphate hydrolases"/>
    <property type="match status" value="1"/>
</dbReference>
<dbReference type="InterPro" id="IPR027417">
    <property type="entry name" value="P-loop_NTPase"/>
</dbReference>
<protein>
    <submittedName>
        <fullName evidence="7">ATPase family associated with various cellular activities (AAA)</fullName>
    </submittedName>
</protein>
<evidence type="ECO:0000256" key="2">
    <source>
        <dbReference type="ARBA" id="ARBA00022741"/>
    </source>
</evidence>
<feature type="domain" description="AAA+ ATPase" evidence="6">
    <location>
        <begin position="117"/>
        <end position="249"/>
    </location>
</feature>
<dbReference type="PANTHER" id="PTHR23073">
    <property type="entry name" value="26S PROTEASOME REGULATORY SUBUNIT"/>
    <property type="match status" value="1"/>
</dbReference>
<dbReference type="Gene3D" id="3.40.50.300">
    <property type="entry name" value="P-loop containing nucleotide triphosphate hydrolases"/>
    <property type="match status" value="1"/>
</dbReference>
<feature type="region of interest" description="Disordered" evidence="5">
    <location>
        <begin position="53"/>
        <end position="73"/>
    </location>
</feature>
<gene>
    <name evidence="7" type="ORF">BECKTC1821F_GA0114240_101446</name>
</gene>
<dbReference type="InterPro" id="IPR003593">
    <property type="entry name" value="AAA+_ATPase"/>
</dbReference>
<evidence type="ECO:0000256" key="5">
    <source>
        <dbReference type="SAM" id="MobiDB-lite"/>
    </source>
</evidence>
<dbReference type="InterPro" id="IPR003959">
    <property type="entry name" value="ATPase_AAA_core"/>
</dbReference>
<proteinExistence type="inferred from homology"/>
<evidence type="ECO:0000313" key="7">
    <source>
        <dbReference type="EMBL" id="VFK57085.1"/>
    </source>
</evidence>
<dbReference type="InterPro" id="IPR003960">
    <property type="entry name" value="ATPase_AAA_CS"/>
</dbReference>
<evidence type="ECO:0000256" key="4">
    <source>
        <dbReference type="RuleBase" id="RU003651"/>
    </source>
</evidence>
<evidence type="ECO:0000256" key="1">
    <source>
        <dbReference type="ARBA" id="ARBA00006914"/>
    </source>
</evidence>
<dbReference type="Pfam" id="PF00004">
    <property type="entry name" value="AAA"/>
    <property type="match status" value="1"/>
</dbReference>
<evidence type="ECO:0000256" key="3">
    <source>
        <dbReference type="ARBA" id="ARBA00022840"/>
    </source>
</evidence>
<keyword evidence="2 4" id="KW-0547">Nucleotide-binding</keyword>
<accession>A0A450ZTJ3</accession>
<keyword evidence="3 4" id="KW-0067">ATP-binding</keyword>
<dbReference type="InterPro" id="IPR050221">
    <property type="entry name" value="26S_Proteasome_ATPase"/>
</dbReference>
<comment type="similarity">
    <text evidence="1 4">Belongs to the AAA ATPase family.</text>
</comment>